<gene>
    <name evidence="1" type="ORF">EJB05_01275</name>
</gene>
<proteinExistence type="predicted"/>
<comment type="caution">
    <text evidence="1">The sequence shown here is derived from an EMBL/GenBank/DDBJ whole genome shotgun (WGS) entry which is preliminary data.</text>
</comment>
<sequence length="77" mass="7676">MAAALVKVIRGGRSGAYSQLPAIGRGILEEGVLPHLGSARAAPAAGMGRLMHTKSVSELLLHGADALSGGLPLHLGA</sequence>
<organism evidence="1 2">
    <name type="scientific">Eragrostis curvula</name>
    <name type="common">weeping love grass</name>
    <dbReference type="NCBI Taxonomy" id="38414"/>
    <lineage>
        <taxon>Eukaryota</taxon>
        <taxon>Viridiplantae</taxon>
        <taxon>Streptophyta</taxon>
        <taxon>Embryophyta</taxon>
        <taxon>Tracheophyta</taxon>
        <taxon>Spermatophyta</taxon>
        <taxon>Magnoliopsida</taxon>
        <taxon>Liliopsida</taxon>
        <taxon>Poales</taxon>
        <taxon>Poaceae</taxon>
        <taxon>PACMAD clade</taxon>
        <taxon>Chloridoideae</taxon>
        <taxon>Eragrostideae</taxon>
        <taxon>Eragrostidinae</taxon>
        <taxon>Eragrostis</taxon>
    </lineage>
</organism>
<reference evidence="1 2" key="1">
    <citation type="journal article" date="2019" name="Sci. Rep.">
        <title>A high-quality genome of Eragrostis curvula grass provides insights into Poaceae evolution and supports new strategies to enhance forage quality.</title>
        <authorList>
            <person name="Carballo J."/>
            <person name="Santos B.A.C.M."/>
            <person name="Zappacosta D."/>
            <person name="Garbus I."/>
            <person name="Selva J.P."/>
            <person name="Gallo C.A."/>
            <person name="Diaz A."/>
            <person name="Albertini E."/>
            <person name="Caccamo M."/>
            <person name="Echenique V."/>
        </authorList>
    </citation>
    <scope>NUCLEOTIDE SEQUENCE [LARGE SCALE GENOMIC DNA]</scope>
    <source>
        <strain evidence="2">cv. Victoria</strain>
        <tissue evidence="1">Leaf</tissue>
    </source>
</reference>
<feature type="non-terminal residue" evidence="1">
    <location>
        <position position="1"/>
    </location>
</feature>
<evidence type="ECO:0000313" key="2">
    <source>
        <dbReference type="Proteomes" id="UP000324897"/>
    </source>
</evidence>
<dbReference type="Gramene" id="TVU49931">
    <property type="protein sequence ID" value="TVU49931"/>
    <property type="gene ID" value="EJB05_01275"/>
</dbReference>
<dbReference type="Proteomes" id="UP000324897">
    <property type="component" value="Chromosome 6"/>
</dbReference>
<dbReference type="AlphaFoldDB" id="A0A5J9WP79"/>
<name>A0A5J9WP79_9POAL</name>
<accession>A0A5J9WP79</accession>
<evidence type="ECO:0000313" key="1">
    <source>
        <dbReference type="EMBL" id="TVU49931.1"/>
    </source>
</evidence>
<dbReference type="EMBL" id="RWGY01000002">
    <property type="protein sequence ID" value="TVU49931.1"/>
    <property type="molecule type" value="Genomic_DNA"/>
</dbReference>
<protein>
    <submittedName>
        <fullName evidence="1">Uncharacterized protein</fullName>
    </submittedName>
</protein>
<keyword evidence="2" id="KW-1185">Reference proteome</keyword>